<evidence type="ECO:0000256" key="1">
    <source>
        <dbReference type="SAM" id="MobiDB-lite"/>
    </source>
</evidence>
<dbReference type="SUPFAM" id="SSF55186">
    <property type="entry name" value="ThrRS/AlaRS common domain"/>
    <property type="match status" value="1"/>
</dbReference>
<feature type="compositionally biased region" description="Basic and acidic residues" evidence="1">
    <location>
        <begin position="66"/>
        <end position="90"/>
    </location>
</feature>
<evidence type="ECO:0008006" key="4">
    <source>
        <dbReference type="Google" id="ProtNLM"/>
    </source>
</evidence>
<comment type="caution">
    <text evidence="2">The sequence shown here is derived from an EMBL/GenBank/DDBJ whole genome shotgun (WGS) entry which is preliminary data.</text>
</comment>
<dbReference type="Proteomes" id="UP001157017">
    <property type="component" value="Unassembled WGS sequence"/>
</dbReference>
<keyword evidence="3" id="KW-1185">Reference proteome</keyword>
<accession>A0ABQ6JBP3</accession>
<dbReference type="EMBL" id="BSUZ01000001">
    <property type="protein sequence ID" value="GMA85214.1"/>
    <property type="molecule type" value="Genomic_DNA"/>
</dbReference>
<name>A0ABQ6JBP3_9ACTN</name>
<feature type="region of interest" description="Disordered" evidence="1">
    <location>
        <begin position="64"/>
        <end position="108"/>
    </location>
</feature>
<proteinExistence type="predicted"/>
<organism evidence="2 3">
    <name type="scientific">Angustibacter aerolatus</name>
    <dbReference type="NCBI Taxonomy" id="1162965"/>
    <lineage>
        <taxon>Bacteria</taxon>
        <taxon>Bacillati</taxon>
        <taxon>Actinomycetota</taxon>
        <taxon>Actinomycetes</taxon>
        <taxon>Kineosporiales</taxon>
        <taxon>Kineosporiaceae</taxon>
    </lineage>
</organism>
<sequence length="108" mass="11760">MLADGDVVEPVTLDSPDGLSVLRHSAAHVLAQAVQQVNPKAHLGIGPPVRDGFYYDFDVETPFTPDDLKQARAGDAEDRERGADLRAPRGERRRGARRAWPTSPTSSN</sequence>
<protein>
    <recommendedName>
        <fullName evidence="4">Threonine--tRNA ligase</fullName>
    </recommendedName>
</protein>
<evidence type="ECO:0000313" key="2">
    <source>
        <dbReference type="EMBL" id="GMA85214.1"/>
    </source>
</evidence>
<dbReference type="InterPro" id="IPR018163">
    <property type="entry name" value="Thr/Ala-tRNA-synth_IIc_edit"/>
</dbReference>
<reference evidence="3" key="1">
    <citation type="journal article" date="2019" name="Int. J. Syst. Evol. Microbiol.">
        <title>The Global Catalogue of Microorganisms (GCM) 10K type strain sequencing project: providing services to taxonomists for standard genome sequencing and annotation.</title>
        <authorList>
            <consortium name="The Broad Institute Genomics Platform"/>
            <consortium name="The Broad Institute Genome Sequencing Center for Infectious Disease"/>
            <person name="Wu L."/>
            <person name="Ma J."/>
        </authorList>
    </citation>
    <scope>NUCLEOTIDE SEQUENCE [LARGE SCALE GENOMIC DNA]</scope>
    <source>
        <strain evidence="3">NBRC 108730</strain>
    </source>
</reference>
<dbReference type="Gene3D" id="3.30.980.10">
    <property type="entry name" value="Threonyl-trna Synthetase, Chain A, domain 2"/>
    <property type="match status" value="1"/>
</dbReference>
<evidence type="ECO:0000313" key="3">
    <source>
        <dbReference type="Proteomes" id="UP001157017"/>
    </source>
</evidence>
<gene>
    <name evidence="2" type="ORF">GCM10025868_04640</name>
</gene>